<evidence type="ECO:0000256" key="8">
    <source>
        <dbReference type="SAM" id="SignalP"/>
    </source>
</evidence>
<evidence type="ECO:0000259" key="9">
    <source>
        <dbReference type="Pfam" id="PF17801"/>
    </source>
</evidence>
<evidence type="ECO:0000256" key="3">
    <source>
        <dbReference type="ARBA" id="ARBA00012755"/>
    </source>
</evidence>
<dbReference type="InterPro" id="IPR041233">
    <property type="entry name" value="Melibiase_C"/>
</dbReference>
<evidence type="ECO:0000256" key="1">
    <source>
        <dbReference type="ARBA" id="ARBA00001255"/>
    </source>
</evidence>
<dbReference type="InterPro" id="IPR000111">
    <property type="entry name" value="Glyco_hydro_27/36_CS"/>
</dbReference>
<keyword evidence="6 7" id="KW-0326">Glycosidase</keyword>
<keyword evidence="10" id="KW-1185">Reference proteome</keyword>
<dbReference type="GO" id="GO:0004557">
    <property type="term" value="F:alpha-galactosidase activity"/>
    <property type="evidence" value="ECO:0007669"/>
    <property type="project" value="UniProtKB-EC"/>
</dbReference>
<dbReference type="FunFam" id="3.20.20.70:FF:000197">
    <property type="entry name" value="Alpha-galactosidase"/>
    <property type="match status" value="1"/>
</dbReference>
<dbReference type="InterPro" id="IPR017853">
    <property type="entry name" value="GH"/>
</dbReference>
<dbReference type="PRINTS" id="PR00740">
    <property type="entry name" value="GLHYDRLASE27"/>
</dbReference>
<sequence>MKYHTILLVFLLKTFITLNLSLENGLARLPPMGWMSWTKFYCEIDCERHPFSCINENLYMDMGDALVEDGYKDVGYEYVHIDDCWMEKNRDKNGKLVSDKKRFPSGIPALADYMHRKGLKLGIYGDYGNLTCAGYPGTYEHEKIDAATFEEWKVDYLKLDGCNIDADKMAVGYPLVSKYLNGTNIVYSCSWPAYLIDQPEKVNYTIIGKYCNLWRNFDDISRSWESILSIIDYYNKNQDILIPANGPGRWNDPDMIIVGNSEITIDQSKVQMTIWSIWSAPLIMSNDLRIIPQEYKEILQNVEVIAVDQDPLGIMGKLVYKVGNINVYVKPMTPVDTARKLYSYAVAVFNRGSHQFETGINLNTIGLTNKEGYIFRDLWNHKKMGIMYPSDKLEVIVPPTGVVFYKASLPNMILKNDFEDF</sequence>
<evidence type="ECO:0000313" key="11">
    <source>
        <dbReference type="WBParaSite" id="PTRK_0001074700.1"/>
    </source>
</evidence>
<dbReference type="WBParaSite" id="PTRK_0001074700.1">
    <property type="protein sequence ID" value="PTRK_0001074700.1"/>
    <property type="gene ID" value="PTRK_0001074700"/>
</dbReference>
<comment type="catalytic activity">
    <reaction evidence="1">
        <text>Hydrolysis of terminal, non-reducing alpha-D-galactose residues in alpha-D-galactosides, including galactose oligosaccharides, galactomannans and galactolipids.</text>
        <dbReference type="EC" id="3.2.1.22"/>
    </reaction>
</comment>
<keyword evidence="7" id="KW-1015">Disulfide bond</keyword>
<dbReference type="PANTHER" id="PTHR11452">
    <property type="entry name" value="ALPHA-GALACTOSIDASE/ALPHA-N-ACETYLGALACTOSAMINIDASE"/>
    <property type="match status" value="1"/>
</dbReference>
<evidence type="ECO:0000256" key="2">
    <source>
        <dbReference type="ARBA" id="ARBA00009743"/>
    </source>
</evidence>
<organism evidence="10 11">
    <name type="scientific">Parastrongyloides trichosuri</name>
    <name type="common">Possum-specific nematode worm</name>
    <dbReference type="NCBI Taxonomy" id="131310"/>
    <lineage>
        <taxon>Eukaryota</taxon>
        <taxon>Metazoa</taxon>
        <taxon>Ecdysozoa</taxon>
        <taxon>Nematoda</taxon>
        <taxon>Chromadorea</taxon>
        <taxon>Rhabditida</taxon>
        <taxon>Tylenchina</taxon>
        <taxon>Panagrolaimomorpha</taxon>
        <taxon>Strongyloidoidea</taxon>
        <taxon>Strongyloididae</taxon>
        <taxon>Parastrongyloides</taxon>
    </lineage>
</organism>
<dbReference type="CDD" id="cd14792">
    <property type="entry name" value="GH27"/>
    <property type="match status" value="1"/>
</dbReference>
<keyword evidence="4 8" id="KW-0732">Signal</keyword>
<feature type="chain" id="PRO_5005892070" description="Alpha-galactosidase" evidence="8">
    <location>
        <begin position="22"/>
        <end position="421"/>
    </location>
</feature>
<evidence type="ECO:0000256" key="6">
    <source>
        <dbReference type="ARBA" id="ARBA00023295"/>
    </source>
</evidence>
<name>A0A0N4ZQE9_PARTI</name>
<evidence type="ECO:0000313" key="10">
    <source>
        <dbReference type="Proteomes" id="UP000038045"/>
    </source>
</evidence>
<dbReference type="Proteomes" id="UP000038045">
    <property type="component" value="Unplaced"/>
</dbReference>
<dbReference type="AlphaFoldDB" id="A0A0N4ZQE9"/>
<dbReference type="InterPro" id="IPR013780">
    <property type="entry name" value="Glyco_hydro_b"/>
</dbReference>
<dbReference type="SUPFAM" id="SSF51011">
    <property type="entry name" value="Glycosyl hydrolase domain"/>
    <property type="match status" value="1"/>
</dbReference>
<comment type="similarity">
    <text evidence="2 7">Belongs to the glycosyl hydrolase 27 family.</text>
</comment>
<accession>A0A0N4ZQE9</accession>
<dbReference type="InterPro" id="IPR002241">
    <property type="entry name" value="Glyco_hydro_27"/>
</dbReference>
<dbReference type="Gene3D" id="3.20.20.70">
    <property type="entry name" value="Aldolase class I"/>
    <property type="match status" value="1"/>
</dbReference>
<reference evidence="11" key="1">
    <citation type="submission" date="2017-02" db="UniProtKB">
        <authorList>
            <consortium name="WormBaseParasite"/>
        </authorList>
    </citation>
    <scope>IDENTIFICATION</scope>
</reference>
<dbReference type="EC" id="3.2.1.-" evidence="7"/>
<comment type="subunit">
    <text evidence="7">Homodimer.</text>
</comment>
<keyword evidence="5 7" id="KW-0378">Hydrolase</keyword>
<dbReference type="PROSITE" id="PS00512">
    <property type="entry name" value="ALPHA_GALACTOSIDASE"/>
    <property type="match status" value="1"/>
</dbReference>
<dbReference type="GO" id="GO:0005737">
    <property type="term" value="C:cytoplasm"/>
    <property type="evidence" value="ECO:0007669"/>
    <property type="project" value="TreeGrafter"/>
</dbReference>
<dbReference type="GO" id="GO:0009311">
    <property type="term" value="P:oligosaccharide metabolic process"/>
    <property type="evidence" value="ECO:0007669"/>
    <property type="project" value="TreeGrafter"/>
</dbReference>
<dbReference type="InterPro" id="IPR013785">
    <property type="entry name" value="Aldolase_TIM"/>
</dbReference>
<evidence type="ECO:0000256" key="5">
    <source>
        <dbReference type="ARBA" id="ARBA00022801"/>
    </source>
</evidence>
<dbReference type="Pfam" id="PF17801">
    <property type="entry name" value="Melibiase_C"/>
    <property type="match status" value="1"/>
</dbReference>
<dbReference type="PANTHER" id="PTHR11452:SF83">
    <property type="entry name" value="ALPHA-GALACTOSIDASE"/>
    <property type="match status" value="1"/>
</dbReference>
<feature type="signal peptide" evidence="8">
    <location>
        <begin position="1"/>
        <end position="21"/>
    </location>
</feature>
<dbReference type="GO" id="GO:0016139">
    <property type="term" value="P:glycoside catabolic process"/>
    <property type="evidence" value="ECO:0007669"/>
    <property type="project" value="TreeGrafter"/>
</dbReference>
<protein>
    <recommendedName>
        <fullName evidence="3 7">Alpha-galactosidase</fullName>
        <ecNumber evidence="7">3.2.1.-</ecNumber>
    </recommendedName>
</protein>
<evidence type="ECO:0000256" key="7">
    <source>
        <dbReference type="RuleBase" id="RU361168"/>
    </source>
</evidence>
<dbReference type="STRING" id="131310.A0A0N4ZQE9"/>
<proteinExistence type="inferred from homology"/>
<dbReference type="Gene3D" id="2.60.40.1180">
    <property type="entry name" value="Golgi alpha-mannosidase II"/>
    <property type="match status" value="1"/>
</dbReference>
<evidence type="ECO:0000256" key="4">
    <source>
        <dbReference type="ARBA" id="ARBA00022729"/>
    </source>
</evidence>
<dbReference type="Pfam" id="PF16499">
    <property type="entry name" value="Melibiase_2"/>
    <property type="match status" value="1"/>
</dbReference>
<dbReference type="SUPFAM" id="SSF51445">
    <property type="entry name" value="(Trans)glycosidases"/>
    <property type="match status" value="1"/>
</dbReference>
<feature type="domain" description="Alpha galactosidase C-terminal" evidence="9">
    <location>
        <begin position="343"/>
        <end position="406"/>
    </location>
</feature>